<keyword evidence="3 5" id="KW-1133">Transmembrane helix</keyword>
<name>A0A3D8MFT0_9ALTE</name>
<feature type="transmembrane region" description="Helical" evidence="5">
    <location>
        <begin position="12"/>
        <end position="30"/>
    </location>
</feature>
<dbReference type="Gene3D" id="1.20.1540.10">
    <property type="entry name" value="Rhomboid-like"/>
    <property type="match status" value="1"/>
</dbReference>
<keyword evidence="7" id="KW-0378">Hydrolase</keyword>
<reference evidence="8" key="1">
    <citation type="submission" date="2018-08" db="EMBL/GenBank/DDBJ databases">
        <authorList>
            <person name="Zhang J."/>
            <person name="Du Z.-J."/>
        </authorList>
    </citation>
    <scope>NUCLEOTIDE SEQUENCE [LARGE SCALE GENOMIC DNA]</scope>
    <source>
        <strain evidence="8">KCTC 52655</strain>
    </source>
</reference>
<evidence type="ECO:0000256" key="1">
    <source>
        <dbReference type="ARBA" id="ARBA00004141"/>
    </source>
</evidence>
<keyword evidence="4 5" id="KW-0472">Membrane</keyword>
<keyword evidence="8" id="KW-1185">Reference proteome</keyword>
<dbReference type="SUPFAM" id="SSF144091">
    <property type="entry name" value="Rhomboid-like"/>
    <property type="match status" value="1"/>
</dbReference>
<sequence length="182" mass="20130">MNQTPTLKKQLRFLTTVAMLLIGVEFINLLSVNSLNHFGLVPRDVSSLPFLFTAPFVHGTPQHLIANLIPLLLFMWLALQWGTRTFWLVTLSVCLIGGLGVWCFGRSAVHIGASGMVYGFFGFLLIAGFRSRKIPYIVISVLVALLYGGLLGGLLPTREFISFEYHIFGFIGGIIAAWAWGK</sequence>
<feature type="transmembrane region" description="Helical" evidence="5">
    <location>
        <begin position="136"/>
        <end position="155"/>
    </location>
</feature>
<accession>A0A3D8MFT0</accession>
<dbReference type="GO" id="GO:0004252">
    <property type="term" value="F:serine-type endopeptidase activity"/>
    <property type="evidence" value="ECO:0007669"/>
    <property type="project" value="InterPro"/>
</dbReference>
<feature type="transmembrane region" description="Helical" evidence="5">
    <location>
        <begin position="50"/>
        <end position="79"/>
    </location>
</feature>
<feature type="transmembrane region" description="Helical" evidence="5">
    <location>
        <begin position="111"/>
        <end position="129"/>
    </location>
</feature>
<feature type="transmembrane region" description="Helical" evidence="5">
    <location>
        <begin position="86"/>
        <end position="105"/>
    </location>
</feature>
<dbReference type="Pfam" id="PF01694">
    <property type="entry name" value="Rhomboid"/>
    <property type="match status" value="1"/>
</dbReference>
<comment type="caution">
    <text evidence="7">The sequence shown here is derived from an EMBL/GenBank/DDBJ whole genome shotgun (WGS) entry which is preliminary data.</text>
</comment>
<dbReference type="EMBL" id="QRHA01000001">
    <property type="protein sequence ID" value="RDV29431.1"/>
    <property type="molecule type" value="Genomic_DNA"/>
</dbReference>
<evidence type="ECO:0000256" key="5">
    <source>
        <dbReference type="SAM" id="Phobius"/>
    </source>
</evidence>
<protein>
    <submittedName>
        <fullName evidence="7">Rhomboid family intramembrane serine protease</fullName>
    </submittedName>
</protein>
<evidence type="ECO:0000256" key="2">
    <source>
        <dbReference type="ARBA" id="ARBA00022692"/>
    </source>
</evidence>
<gene>
    <name evidence="7" type="ORF">DXV75_01830</name>
</gene>
<organism evidence="7 8">
    <name type="scientific">Alteromonas aestuariivivens</name>
    <dbReference type="NCBI Taxonomy" id="1938339"/>
    <lineage>
        <taxon>Bacteria</taxon>
        <taxon>Pseudomonadati</taxon>
        <taxon>Pseudomonadota</taxon>
        <taxon>Gammaproteobacteria</taxon>
        <taxon>Alteromonadales</taxon>
        <taxon>Alteromonadaceae</taxon>
        <taxon>Alteromonas/Salinimonas group</taxon>
        <taxon>Alteromonas</taxon>
    </lineage>
</organism>
<dbReference type="InterPro" id="IPR035952">
    <property type="entry name" value="Rhomboid-like_sf"/>
</dbReference>
<dbReference type="InterPro" id="IPR022764">
    <property type="entry name" value="Peptidase_S54_rhomboid_dom"/>
</dbReference>
<evidence type="ECO:0000313" key="7">
    <source>
        <dbReference type="EMBL" id="RDV29431.1"/>
    </source>
</evidence>
<feature type="transmembrane region" description="Helical" evidence="5">
    <location>
        <begin position="161"/>
        <end position="180"/>
    </location>
</feature>
<dbReference type="GO" id="GO:0006508">
    <property type="term" value="P:proteolysis"/>
    <property type="evidence" value="ECO:0007669"/>
    <property type="project" value="UniProtKB-KW"/>
</dbReference>
<proteinExistence type="predicted"/>
<dbReference type="GO" id="GO:0016020">
    <property type="term" value="C:membrane"/>
    <property type="evidence" value="ECO:0007669"/>
    <property type="project" value="UniProtKB-SubCell"/>
</dbReference>
<feature type="domain" description="Peptidase S54 rhomboid" evidence="6">
    <location>
        <begin position="51"/>
        <end position="179"/>
    </location>
</feature>
<keyword evidence="7" id="KW-0645">Protease</keyword>
<dbReference type="AlphaFoldDB" id="A0A3D8MFT0"/>
<evidence type="ECO:0000256" key="4">
    <source>
        <dbReference type="ARBA" id="ARBA00023136"/>
    </source>
</evidence>
<evidence type="ECO:0000256" key="3">
    <source>
        <dbReference type="ARBA" id="ARBA00022989"/>
    </source>
</evidence>
<evidence type="ECO:0000313" key="8">
    <source>
        <dbReference type="Proteomes" id="UP000256561"/>
    </source>
</evidence>
<comment type="subcellular location">
    <subcellularLocation>
        <location evidence="1">Membrane</location>
        <topology evidence="1">Multi-pass membrane protein</topology>
    </subcellularLocation>
</comment>
<dbReference type="OrthoDB" id="465874at2"/>
<evidence type="ECO:0000259" key="6">
    <source>
        <dbReference type="Pfam" id="PF01694"/>
    </source>
</evidence>
<dbReference type="Proteomes" id="UP000256561">
    <property type="component" value="Unassembled WGS sequence"/>
</dbReference>
<keyword evidence="2 5" id="KW-0812">Transmembrane</keyword>